<evidence type="ECO:0000256" key="1">
    <source>
        <dbReference type="SAM" id="MobiDB-lite"/>
    </source>
</evidence>
<keyword evidence="3" id="KW-1185">Reference proteome</keyword>
<proteinExistence type="predicted"/>
<evidence type="ECO:0000313" key="2">
    <source>
        <dbReference type="EMBL" id="MBJ2173637.1"/>
    </source>
</evidence>
<dbReference type="Proteomes" id="UP000623301">
    <property type="component" value="Unassembled WGS sequence"/>
</dbReference>
<name>A0ABS0WNV3_9FLAO</name>
<reference evidence="2 3" key="1">
    <citation type="submission" date="2020-12" db="EMBL/GenBank/DDBJ databases">
        <title>Aureibaculum luteum sp. nov. and Aureibaculum flavum sp. nov., novel members of the family Flavobacteriaceae isolated from Antarctic intertidal sediments.</title>
        <authorList>
            <person name="He X."/>
            <person name="Zhang X."/>
        </authorList>
    </citation>
    <scope>NUCLEOTIDE SEQUENCE [LARGE SCALE GENOMIC DNA]</scope>
    <source>
        <strain evidence="2 3">A20</strain>
    </source>
</reference>
<dbReference type="RefSeq" id="WP_198840417.1">
    <property type="nucleotide sequence ID" value="NZ_JAEHFJ010000002.1"/>
</dbReference>
<evidence type="ECO:0000313" key="3">
    <source>
        <dbReference type="Proteomes" id="UP000623301"/>
    </source>
</evidence>
<feature type="compositionally biased region" description="Polar residues" evidence="1">
    <location>
        <begin position="203"/>
        <end position="221"/>
    </location>
</feature>
<feature type="region of interest" description="Disordered" evidence="1">
    <location>
        <begin position="200"/>
        <end position="228"/>
    </location>
</feature>
<sequence>MNYIKLLTAAMECFVVDNRLNPTHVSMYIALFQYWNLNRFENPVSISRKEIMKLSKIGSLATYHKCIKNLHEWEYLEYLPSHNPFKGSLVNMFNLDTSPVQALIHYRSDNEQALAHYRSDIEQALVRSKTYTNNKQYKHKRQPQNLEEVIQFFFKKENSKIEAQKFFNYYESNGWKVGGKTDMKDWQAAARNWMIKANEQKQHSTSTSLVQKQHNLNATTNKEYHEPL</sequence>
<accession>A0ABS0WNV3</accession>
<organism evidence="2 3">
    <name type="scientific">Aureibaculum flavum</name>
    <dbReference type="NCBI Taxonomy" id="2795986"/>
    <lineage>
        <taxon>Bacteria</taxon>
        <taxon>Pseudomonadati</taxon>
        <taxon>Bacteroidota</taxon>
        <taxon>Flavobacteriia</taxon>
        <taxon>Flavobacteriales</taxon>
        <taxon>Flavobacteriaceae</taxon>
        <taxon>Aureibaculum</taxon>
    </lineage>
</organism>
<dbReference type="EMBL" id="JAEHFJ010000002">
    <property type="protein sequence ID" value="MBJ2173637.1"/>
    <property type="molecule type" value="Genomic_DNA"/>
</dbReference>
<gene>
    <name evidence="2" type="ORF">JBL43_05270</name>
</gene>
<protein>
    <submittedName>
        <fullName evidence="2">Transcriptional regulator</fullName>
    </submittedName>
</protein>
<comment type="caution">
    <text evidence="2">The sequence shown here is derived from an EMBL/GenBank/DDBJ whole genome shotgun (WGS) entry which is preliminary data.</text>
</comment>